<keyword evidence="6" id="KW-1185">Reference proteome</keyword>
<dbReference type="InterPro" id="IPR051013">
    <property type="entry name" value="MBL_superfamily_lactonases"/>
</dbReference>
<sequence length="373" mass="41415">MSKAPELNIPPSTNTVDVSIINTAHTILGLPTSIFYGPKISGHDIIAAPVYSFLIQHPTLDRTIVFDLGIRKDWQNYSPVMTKSIDPDHVTIRVPKTVRQILDDGGVDTAKVESVVWSHWHLDHCGSPAEWPVTTSLIVGPGFENGLLPGYPTNSESPILESDLADRRLIELSFPSDFNIGAMEALDYFSDGSLYFLNSPGHTIGHISALARVTSNPDSFILMGGDAWHHSAELRPSPYLPLPEQISPHPFTNYPTSPCPGALFASILRDGDNTKSFYEPRGPGVLVHYDQEEATRTIEKLQEVDPRDDVLMAAAHDESLLDVVDFFPKKANGFMEKGWVKQARWKFLMDFAKAVGWEGEVKGLRDWSTPKER</sequence>
<reference evidence="6" key="1">
    <citation type="journal article" date="2012" name="PLoS Genet.">
        <title>The genomes of the fungal plant pathogens Cladosporium fulvum and Dothistroma septosporum reveal adaptation to different hosts and lifestyles but also signatures of common ancestry.</title>
        <authorList>
            <person name="de Wit P.J.G.M."/>
            <person name="van der Burgt A."/>
            <person name="Oekmen B."/>
            <person name="Stergiopoulos I."/>
            <person name="Abd-Elsalam K.A."/>
            <person name="Aerts A.L."/>
            <person name="Bahkali A.H."/>
            <person name="Beenen H.G."/>
            <person name="Chettri P."/>
            <person name="Cox M.P."/>
            <person name="Datema E."/>
            <person name="de Vries R.P."/>
            <person name="Dhillon B."/>
            <person name="Ganley A.R."/>
            <person name="Griffiths S.A."/>
            <person name="Guo Y."/>
            <person name="Hamelin R.C."/>
            <person name="Henrissat B."/>
            <person name="Kabir M.S."/>
            <person name="Jashni M.K."/>
            <person name="Kema G."/>
            <person name="Klaubauf S."/>
            <person name="Lapidus A."/>
            <person name="Levasseur A."/>
            <person name="Lindquist E."/>
            <person name="Mehrabi R."/>
            <person name="Ohm R.A."/>
            <person name="Owen T.J."/>
            <person name="Salamov A."/>
            <person name="Schwelm A."/>
            <person name="Schijlen E."/>
            <person name="Sun H."/>
            <person name="van den Burg H.A."/>
            <person name="van Ham R.C.H.J."/>
            <person name="Zhang S."/>
            <person name="Goodwin S.B."/>
            <person name="Grigoriev I.V."/>
            <person name="Collemare J."/>
            <person name="Bradshaw R.E."/>
        </authorList>
    </citation>
    <scope>NUCLEOTIDE SEQUENCE [LARGE SCALE GENOMIC DNA]</scope>
    <source>
        <strain evidence="6">NZE10 / CBS 128990</strain>
    </source>
</reference>
<reference evidence="5 6" key="2">
    <citation type="journal article" date="2012" name="PLoS Pathog.">
        <title>Diverse lifestyles and strategies of plant pathogenesis encoded in the genomes of eighteen Dothideomycetes fungi.</title>
        <authorList>
            <person name="Ohm R.A."/>
            <person name="Feau N."/>
            <person name="Henrissat B."/>
            <person name="Schoch C.L."/>
            <person name="Horwitz B.A."/>
            <person name="Barry K.W."/>
            <person name="Condon B.J."/>
            <person name="Copeland A.C."/>
            <person name="Dhillon B."/>
            <person name="Glaser F."/>
            <person name="Hesse C.N."/>
            <person name="Kosti I."/>
            <person name="LaButti K."/>
            <person name="Lindquist E.A."/>
            <person name="Lucas S."/>
            <person name="Salamov A.A."/>
            <person name="Bradshaw R.E."/>
            <person name="Ciuffetti L."/>
            <person name="Hamelin R.C."/>
            <person name="Kema G.H.J."/>
            <person name="Lawrence C."/>
            <person name="Scott J.A."/>
            <person name="Spatafora J.W."/>
            <person name="Turgeon B.G."/>
            <person name="de Wit P.J.G.M."/>
            <person name="Zhong S."/>
            <person name="Goodwin S.B."/>
            <person name="Grigoriev I.V."/>
        </authorList>
    </citation>
    <scope>NUCLEOTIDE SEQUENCE [LARGE SCALE GENOMIC DNA]</scope>
    <source>
        <strain evidence="6">NZE10 / CBS 128990</strain>
    </source>
</reference>
<keyword evidence="3" id="KW-0378">Hydrolase</keyword>
<evidence type="ECO:0000256" key="2">
    <source>
        <dbReference type="ARBA" id="ARBA00022723"/>
    </source>
</evidence>
<evidence type="ECO:0000256" key="1">
    <source>
        <dbReference type="ARBA" id="ARBA00007749"/>
    </source>
</evidence>
<proteinExistence type="inferred from homology"/>
<keyword evidence="4" id="KW-0862">Zinc</keyword>
<evidence type="ECO:0000256" key="4">
    <source>
        <dbReference type="ARBA" id="ARBA00022833"/>
    </source>
</evidence>
<dbReference type="SUPFAM" id="SSF56281">
    <property type="entry name" value="Metallo-hydrolase/oxidoreductase"/>
    <property type="match status" value="1"/>
</dbReference>
<dbReference type="EMBL" id="KB446546">
    <property type="protein sequence ID" value="EME38842.1"/>
    <property type="molecule type" value="Genomic_DNA"/>
</dbReference>
<dbReference type="CDD" id="cd07730">
    <property type="entry name" value="metallo-hydrolase-like_MBL-fold"/>
    <property type="match status" value="1"/>
</dbReference>
<gene>
    <name evidence="5" type="ORF">DOTSEDRAFT_75539</name>
</gene>
<evidence type="ECO:0000256" key="3">
    <source>
        <dbReference type="ARBA" id="ARBA00022801"/>
    </source>
</evidence>
<dbReference type="GO" id="GO:0046872">
    <property type="term" value="F:metal ion binding"/>
    <property type="evidence" value="ECO:0007669"/>
    <property type="project" value="UniProtKB-KW"/>
</dbReference>
<dbReference type="Proteomes" id="UP000016933">
    <property type="component" value="Unassembled WGS sequence"/>
</dbReference>
<organism evidence="5 6">
    <name type="scientific">Dothistroma septosporum (strain NZE10 / CBS 128990)</name>
    <name type="common">Red band needle blight fungus</name>
    <name type="synonym">Mycosphaerella pini</name>
    <dbReference type="NCBI Taxonomy" id="675120"/>
    <lineage>
        <taxon>Eukaryota</taxon>
        <taxon>Fungi</taxon>
        <taxon>Dikarya</taxon>
        <taxon>Ascomycota</taxon>
        <taxon>Pezizomycotina</taxon>
        <taxon>Dothideomycetes</taxon>
        <taxon>Dothideomycetidae</taxon>
        <taxon>Mycosphaerellales</taxon>
        <taxon>Mycosphaerellaceae</taxon>
        <taxon>Dothistroma</taxon>
    </lineage>
</organism>
<dbReference type="InterPro" id="IPR036866">
    <property type="entry name" value="RibonucZ/Hydroxyglut_hydro"/>
</dbReference>
<name>M2XHC7_DOTSN</name>
<keyword evidence="2" id="KW-0479">Metal-binding</keyword>
<dbReference type="PANTHER" id="PTHR42978">
    <property type="entry name" value="QUORUM-QUENCHING LACTONASE YTNP-RELATED-RELATED"/>
    <property type="match status" value="1"/>
</dbReference>
<dbReference type="HOGENOM" id="CLU_030571_1_0_1"/>
<dbReference type="STRING" id="675120.M2XHC7"/>
<dbReference type="PANTHER" id="PTHR42978:SF5">
    <property type="entry name" value="METALLO-BETA-LACTAMASE DOMAIN-CONTAINING PROTEIN"/>
    <property type="match status" value="1"/>
</dbReference>
<dbReference type="AlphaFoldDB" id="M2XHC7"/>
<dbReference type="OMA" id="NIFPVMA"/>
<dbReference type="OrthoDB" id="10250730at2759"/>
<dbReference type="eggNOG" id="ENOG502S1A6">
    <property type="taxonomic scope" value="Eukaryota"/>
</dbReference>
<protein>
    <submittedName>
        <fullName evidence="5">Uncharacterized protein</fullName>
    </submittedName>
</protein>
<accession>M2XHC7</accession>
<dbReference type="GO" id="GO:0016787">
    <property type="term" value="F:hydrolase activity"/>
    <property type="evidence" value="ECO:0007669"/>
    <property type="project" value="UniProtKB-KW"/>
</dbReference>
<comment type="similarity">
    <text evidence="1">Belongs to the metallo-beta-lactamase superfamily.</text>
</comment>
<evidence type="ECO:0000313" key="5">
    <source>
        <dbReference type="EMBL" id="EME38842.1"/>
    </source>
</evidence>
<dbReference type="Gene3D" id="3.60.15.10">
    <property type="entry name" value="Ribonuclease Z/Hydroxyacylglutathione hydrolase-like"/>
    <property type="match status" value="1"/>
</dbReference>
<evidence type="ECO:0000313" key="6">
    <source>
        <dbReference type="Proteomes" id="UP000016933"/>
    </source>
</evidence>